<protein>
    <submittedName>
        <fullName evidence="2">Transcriptional regulator</fullName>
    </submittedName>
</protein>
<organism evidence="2 3">
    <name type="scientific">Plantactinospora mayteni</name>
    <dbReference type="NCBI Taxonomy" id="566021"/>
    <lineage>
        <taxon>Bacteria</taxon>
        <taxon>Bacillati</taxon>
        <taxon>Actinomycetota</taxon>
        <taxon>Actinomycetes</taxon>
        <taxon>Micromonosporales</taxon>
        <taxon>Micromonosporaceae</taxon>
        <taxon>Plantactinospora</taxon>
    </lineage>
</organism>
<dbReference type="PROSITE" id="PS50943">
    <property type="entry name" value="HTH_CROC1"/>
    <property type="match status" value="1"/>
</dbReference>
<dbReference type="SUPFAM" id="SSF47413">
    <property type="entry name" value="lambda repressor-like DNA-binding domains"/>
    <property type="match status" value="1"/>
</dbReference>
<feature type="domain" description="HTH cro/C1-type" evidence="1">
    <location>
        <begin position="21"/>
        <end position="77"/>
    </location>
</feature>
<evidence type="ECO:0000259" key="1">
    <source>
        <dbReference type="PROSITE" id="PS50943"/>
    </source>
</evidence>
<reference evidence="2 3" key="1">
    <citation type="submission" date="2021-01" db="EMBL/GenBank/DDBJ databases">
        <title>Whole genome shotgun sequence of Plantactinospora mayteni NBRC 109088.</title>
        <authorList>
            <person name="Komaki H."/>
            <person name="Tamura T."/>
        </authorList>
    </citation>
    <scope>NUCLEOTIDE SEQUENCE [LARGE SCALE GENOMIC DNA]</scope>
    <source>
        <strain evidence="2 3">NBRC 109088</strain>
    </source>
</reference>
<dbReference type="Gene3D" id="1.10.260.40">
    <property type="entry name" value="lambda repressor-like DNA-binding domains"/>
    <property type="match status" value="1"/>
</dbReference>
<evidence type="ECO:0000313" key="2">
    <source>
        <dbReference type="EMBL" id="GIG94218.1"/>
    </source>
</evidence>
<dbReference type="CDD" id="cd00093">
    <property type="entry name" value="HTH_XRE"/>
    <property type="match status" value="1"/>
</dbReference>
<dbReference type="InterPro" id="IPR010982">
    <property type="entry name" value="Lambda_DNA-bd_dom_sf"/>
</dbReference>
<evidence type="ECO:0000313" key="3">
    <source>
        <dbReference type="Proteomes" id="UP000621500"/>
    </source>
</evidence>
<dbReference type="InterPro" id="IPR001387">
    <property type="entry name" value="Cro/C1-type_HTH"/>
</dbReference>
<accession>A0ABQ4EHK9</accession>
<dbReference type="SMART" id="SM00530">
    <property type="entry name" value="HTH_XRE"/>
    <property type="match status" value="1"/>
</dbReference>
<dbReference type="Proteomes" id="UP000621500">
    <property type="component" value="Unassembled WGS sequence"/>
</dbReference>
<dbReference type="Pfam" id="PF13560">
    <property type="entry name" value="HTH_31"/>
    <property type="match status" value="1"/>
</dbReference>
<comment type="caution">
    <text evidence="2">The sequence shown here is derived from an EMBL/GenBank/DDBJ whole genome shotgun (WGS) entry which is preliminary data.</text>
</comment>
<proteinExistence type="predicted"/>
<name>A0ABQ4EHK9_9ACTN</name>
<sequence>MREVATMEPVIEPGTTPGQRIKLYRKRAGITQEVAAQLKGCTVSAWRKWESGERSVNSIGDWIDIARILKVRDLYRLTGLPVGQLPDEPGEHESVAPIRAALLAYAPSLDGAEPDLGALSRSIAWGWDTWYGSGERYTRTGPLLAELIHTTRATLATVDGEHRRDALRLAAEVYLLVRAYGKRLGAFDISILGADRALAAAHDADDPLYRASAAWHMANVLSATGHTEESAALCRDAIADLKDVPGVAEAGRHALLGALHLMLAVQDARLRRDGAAADSLDVAERTAGVTGETTTHHLFFGPTNVGVHRSAVALEVSRATEALRIAERVDIEQTPSLERRHTHFLHLARAYAIRREDLAAGHMLLRADQEIPEESRLNVMMRAVLRELLVRETPTTRPVVRPLAERLGIG</sequence>
<gene>
    <name evidence="2" type="ORF">Pma05_07910</name>
</gene>
<keyword evidence="3" id="KW-1185">Reference proteome</keyword>
<dbReference type="EMBL" id="BONX01000004">
    <property type="protein sequence ID" value="GIG94218.1"/>
    <property type="molecule type" value="Genomic_DNA"/>
</dbReference>